<name>A0A427XEK4_9TREE</name>
<evidence type="ECO:0000256" key="1">
    <source>
        <dbReference type="ARBA" id="ARBA00008129"/>
    </source>
</evidence>
<dbReference type="Pfam" id="PF00795">
    <property type="entry name" value="CN_hydrolase"/>
    <property type="match status" value="1"/>
</dbReference>
<dbReference type="InterPro" id="IPR036526">
    <property type="entry name" value="C-N_Hydrolase_sf"/>
</dbReference>
<feature type="domain" description="CN hydrolase" evidence="3">
    <location>
        <begin position="31"/>
        <end position="209"/>
    </location>
</feature>
<dbReference type="SUPFAM" id="SSF56317">
    <property type="entry name" value="Carbon-nitrogen hydrolase"/>
    <property type="match status" value="1"/>
</dbReference>
<evidence type="ECO:0000313" key="5">
    <source>
        <dbReference type="Proteomes" id="UP000279236"/>
    </source>
</evidence>
<gene>
    <name evidence="4" type="ORF">EHS24_003814</name>
</gene>
<dbReference type="PROSITE" id="PS50263">
    <property type="entry name" value="CN_HYDROLASE"/>
    <property type="match status" value="1"/>
</dbReference>
<evidence type="ECO:0000256" key="2">
    <source>
        <dbReference type="ARBA" id="ARBA00022801"/>
    </source>
</evidence>
<dbReference type="PANTHER" id="PTHR46044:SF14">
    <property type="entry name" value="ARYLACETONITRILASE"/>
    <property type="match status" value="1"/>
</dbReference>
<dbReference type="OrthoDB" id="10250282at2759"/>
<accession>A0A427XEK4</accession>
<dbReference type="InterPro" id="IPR003010">
    <property type="entry name" value="C-N_Hydrolase"/>
</dbReference>
<protein>
    <recommendedName>
        <fullName evidence="3">CN hydrolase domain-containing protein</fullName>
    </recommendedName>
</protein>
<evidence type="ECO:0000259" key="3">
    <source>
        <dbReference type="PROSITE" id="PS50263"/>
    </source>
</evidence>
<dbReference type="GeneID" id="39588357"/>
<comment type="caution">
    <text evidence="4">The sequence shown here is derived from an EMBL/GenBank/DDBJ whole genome shotgun (WGS) entry which is preliminary data.</text>
</comment>
<evidence type="ECO:0000313" key="4">
    <source>
        <dbReference type="EMBL" id="RSH77177.1"/>
    </source>
</evidence>
<organism evidence="4 5">
    <name type="scientific">Apiotrichum porosum</name>
    <dbReference type="NCBI Taxonomy" id="105984"/>
    <lineage>
        <taxon>Eukaryota</taxon>
        <taxon>Fungi</taxon>
        <taxon>Dikarya</taxon>
        <taxon>Basidiomycota</taxon>
        <taxon>Agaricomycotina</taxon>
        <taxon>Tremellomycetes</taxon>
        <taxon>Trichosporonales</taxon>
        <taxon>Trichosporonaceae</taxon>
        <taxon>Apiotrichum</taxon>
    </lineage>
</organism>
<dbReference type="Gene3D" id="3.60.110.10">
    <property type="entry name" value="Carbon-nitrogen hydrolase"/>
    <property type="match status" value="1"/>
</dbReference>
<reference evidence="4 5" key="1">
    <citation type="submission" date="2018-11" db="EMBL/GenBank/DDBJ databases">
        <title>Genome sequence of Apiotrichum porosum DSM 27194.</title>
        <authorList>
            <person name="Aliyu H."/>
            <person name="Gorte O."/>
            <person name="Ochsenreither K."/>
        </authorList>
    </citation>
    <scope>NUCLEOTIDE SEQUENCE [LARGE SCALE GENOMIC DNA]</scope>
    <source>
        <strain evidence="4 5">DSM 27194</strain>
    </source>
</reference>
<comment type="similarity">
    <text evidence="1">Belongs to the carbon-nitrogen hydrolase superfamily. Nitrilase family.</text>
</comment>
<dbReference type="PANTHER" id="PTHR46044">
    <property type="entry name" value="NITRILASE"/>
    <property type="match status" value="1"/>
</dbReference>
<dbReference type="Proteomes" id="UP000279236">
    <property type="component" value="Unassembled WGS sequence"/>
</dbReference>
<dbReference type="AlphaFoldDB" id="A0A427XEK4"/>
<sequence length="209" mass="23079">MALPYTPVSENRVIKRDVGGGFYNHLDPESFVVAAVHVSPYPANVNVFSAAANLTWTVERGVEIRRGSAPFPETRFPGYPFALTSNPSEVNYYIEQSLEVGSSECETIITATKEAGIYVSFGASERTNTSIFMAQFLLDPEGTTLIHCHKLRRSDGERNLWSDGKLHDFNVASTPYGRMGVGCWEHFHMALESRVAAHCCSPAVRQNSS</sequence>
<keyword evidence="2" id="KW-0378">Hydrolase</keyword>
<dbReference type="STRING" id="105984.A0A427XEK4"/>
<proteinExistence type="inferred from homology"/>
<dbReference type="EMBL" id="RSCE01000018">
    <property type="protein sequence ID" value="RSH77177.1"/>
    <property type="molecule type" value="Genomic_DNA"/>
</dbReference>
<dbReference type="InterPro" id="IPR044149">
    <property type="entry name" value="Nitrilases_CHs"/>
</dbReference>
<keyword evidence="5" id="KW-1185">Reference proteome</keyword>
<dbReference type="GO" id="GO:0016787">
    <property type="term" value="F:hydrolase activity"/>
    <property type="evidence" value="ECO:0007669"/>
    <property type="project" value="UniProtKB-KW"/>
</dbReference>
<dbReference type="RefSeq" id="XP_028472324.1">
    <property type="nucleotide sequence ID" value="XM_028619455.1"/>
</dbReference>